<evidence type="ECO:0000256" key="3">
    <source>
        <dbReference type="ARBA" id="ARBA00022490"/>
    </source>
</evidence>
<evidence type="ECO:0000256" key="1">
    <source>
        <dbReference type="ARBA" id="ARBA00004496"/>
    </source>
</evidence>
<protein>
    <recommendedName>
        <fullName evidence="2">Stage 0 sporulation protein A homolog</fullName>
    </recommendedName>
</protein>
<dbReference type="PANTHER" id="PTHR42713:SF3">
    <property type="entry name" value="TRANSCRIPTIONAL REGULATORY PROTEIN HPTR"/>
    <property type="match status" value="1"/>
</dbReference>
<dbReference type="InterPro" id="IPR009057">
    <property type="entry name" value="Homeodomain-like_sf"/>
</dbReference>
<dbReference type="InterPro" id="IPR001789">
    <property type="entry name" value="Sig_transdc_resp-reg_receiver"/>
</dbReference>
<keyword evidence="14" id="KW-1185">Reference proteome</keyword>
<evidence type="ECO:0000256" key="5">
    <source>
        <dbReference type="ARBA" id="ARBA00023012"/>
    </source>
</evidence>
<dbReference type="PROSITE" id="PS01124">
    <property type="entry name" value="HTH_ARAC_FAMILY_2"/>
    <property type="match status" value="1"/>
</dbReference>
<sequence length="249" mass="28545">MKILIAEDEQRTRQGLVRVLQSLGDQYEIVAQASNGKAALEMILEQKPDVVFIDIKMPFMDGLSVIEAARAHGIKTEFVIVSAYADFDFAKQSISLGVTEYLLKPLTRDEAEAVLRKIEDKINGKNSYSRRRSRNLRDKYPDAHPIILQALDIIQDGYAGKISQKKLSEDLGLTQEYFSYLFGKNIGENFSTFLREYRIEQAQTMLREEACDQREVPYQVGFSDSKYFKKVFREVTGKSPSEYLTEIKE</sequence>
<feature type="domain" description="Response regulatory" evidence="12">
    <location>
        <begin position="2"/>
        <end position="119"/>
    </location>
</feature>
<dbReference type="Proteomes" id="UP001473063">
    <property type="component" value="Unassembled WGS sequence"/>
</dbReference>
<dbReference type="SMART" id="SM00448">
    <property type="entry name" value="REC"/>
    <property type="match status" value="1"/>
</dbReference>
<dbReference type="PANTHER" id="PTHR42713">
    <property type="entry name" value="HISTIDINE KINASE-RELATED"/>
    <property type="match status" value="1"/>
</dbReference>
<keyword evidence="4 10" id="KW-0597">Phosphoprotein</keyword>
<feature type="domain" description="HTH araC/xylS-type" evidence="11">
    <location>
        <begin position="148"/>
        <end position="246"/>
    </location>
</feature>
<dbReference type="InterPro" id="IPR018060">
    <property type="entry name" value="HTH_AraC"/>
</dbReference>
<organism evidence="13 14">
    <name type="scientific">Blautia aquisgranensis</name>
    <dbReference type="NCBI Taxonomy" id="3133153"/>
    <lineage>
        <taxon>Bacteria</taxon>
        <taxon>Bacillati</taxon>
        <taxon>Bacillota</taxon>
        <taxon>Clostridia</taxon>
        <taxon>Lachnospirales</taxon>
        <taxon>Lachnospiraceae</taxon>
        <taxon>Blautia</taxon>
    </lineage>
</organism>
<evidence type="ECO:0000256" key="9">
    <source>
        <dbReference type="ARBA" id="ARBA00024867"/>
    </source>
</evidence>
<dbReference type="Gene3D" id="1.10.10.60">
    <property type="entry name" value="Homeodomain-like"/>
    <property type="match status" value="2"/>
</dbReference>
<comment type="subcellular location">
    <subcellularLocation>
        <location evidence="1">Cytoplasm</location>
    </subcellularLocation>
</comment>
<dbReference type="Pfam" id="PF00072">
    <property type="entry name" value="Response_reg"/>
    <property type="match status" value="1"/>
</dbReference>
<evidence type="ECO:0000259" key="12">
    <source>
        <dbReference type="PROSITE" id="PS50110"/>
    </source>
</evidence>
<evidence type="ECO:0000256" key="7">
    <source>
        <dbReference type="ARBA" id="ARBA00023125"/>
    </source>
</evidence>
<dbReference type="SMART" id="SM00342">
    <property type="entry name" value="HTH_ARAC"/>
    <property type="match status" value="1"/>
</dbReference>
<evidence type="ECO:0000256" key="4">
    <source>
        <dbReference type="ARBA" id="ARBA00022553"/>
    </source>
</evidence>
<keyword evidence="6" id="KW-0805">Transcription regulation</keyword>
<dbReference type="Pfam" id="PF12833">
    <property type="entry name" value="HTH_18"/>
    <property type="match status" value="1"/>
</dbReference>
<reference evidence="13 14" key="1">
    <citation type="submission" date="2024-03" db="EMBL/GenBank/DDBJ databases">
        <title>Human intestinal bacterial collection.</title>
        <authorList>
            <person name="Pauvert C."/>
            <person name="Hitch T.C.A."/>
            <person name="Clavel T."/>
        </authorList>
    </citation>
    <scope>NUCLEOTIDE SEQUENCE [LARGE SCALE GENOMIC DNA]</scope>
    <source>
        <strain evidence="13 14">CLA-JM-H16</strain>
    </source>
</reference>
<dbReference type="RefSeq" id="WP_349055736.1">
    <property type="nucleotide sequence ID" value="NZ_JBBMEJ010000001.1"/>
</dbReference>
<proteinExistence type="predicted"/>
<dbReference type="SUPFAM" id="SSF46689">
    <property type="entry name" value="Homeodomain-like"/>
    <property type="match status" value="1"/>
</dbReference>
<keyword evidence="7" id="KW-0238">DNA-binding</keyword>
<comment type="caution">
    <text evidence="13">The sequence shown here is derived from an EMBL/GenBank/DDBJ whole genome shotgun (WGS) entry which is preliminary data.</text>
</comment>
<dbReference type="Gene3D" id="3.40.50.2300">
    <property type="match status" value="1"/>
</dbReference>
<dbReference type="CDD" id="cd17536">
    <property type="entry name" value="REC_YesN-like"/>
    <property type="match status" value="1"/>
</dbReference>
<comment type="function">
    <text evidence="9">May play the central regulatory role in sporulation. It may be an element of the effector pathway responsible for the activation of sporulation genes in response to nutritional stress. Spo0A may act in concert with spo0H (a sigma factor) to control the expression of some genes that are critical to the sporulation process.</text>
</comment>
<evidence type="ECO:0000313" key="13">
    <source>
        <dbReference type="EMBL" id="MEQ2369406.1"/>
    </source>
</evidence>
<dbReference type="PROSITE" id="PS50110">
    <property type="entry name" value="RESPONSE_REGULATORY"/>
    <property type="match status" value="1"/>
</dbReference>
<evidence type="ECO:0000256" key="2">
    <source>
        <dbReference type="ARBA" id="ARBA00018672"/>
    </source>
</evidence>
<accession>A0ABV1BA91</accession>
<dbReference type="InterPro" id="IPR051552">
    <property type="entry name" value="HptR"/>
</dbReference>
<dbReference type="EMBL" id="JBBMEJ010000001">
    <property type="protein sequence ID" value="MEQ2369406.1"/>
    <property type="molecule type" value="Genomic_DNA"/>
</dbReference>
<name>A0ABV1BA91_9FIRM</name>
<dbReference type="InterPro" id="IPR011006">
    <property type="entry name" value="CheY-like_superfamily"/>
</dbReference>
<keyword evidence="5" id="KW-0902">Two-component regulatory system</keyword>
<evidence type="ECO:0000256" key="6">
    <source>
        <dbReference type="ARBA" id="ARBA00023015"/>
    </source>
</evidence>
<dbReference type="SUPFAM" id="SSF52172">
    <property type="entry name" value="CheY-like"/>
    <property type="match status" value="1"/>
</dbReference>
<keyword evidence="8" id="KW-0804">Transcription</keyword>
<evidence type="ECO:0000259" key="11">
    <source>
        <dbReference type="PROSITE" id="PS01124"/>
    </source>
</evidence>
<evidence type="ECO:0000313" key="14">
    <source>
        <dbReference type="Proteomes" id="UP001473063"/>
    </source>
</evidence>
<feature type="modified residue" description="4-aspartylphosphate" evidence="10">
    <location>
        <position position="54"/>
    </location>
</feature>
<evidence type="ECO:0000256" key="10">
    <source>
        <dbReference type="PROSITE-ProRule" id="PRU00169"/>
    </source>
</evidence>
<keyword evidence="3" id="KW-0963">Cytoplasm</keyword>
<evidence type="ECO:0000256" key="8">
    <source>
        <dbReference type="ARBA" id="ARBA00023163"/>
    </source>
</evidence>
<gene>
    <name evidence="13" type="ORF">WMO28_00340</name>
</gene>